<evidence type="ECO:0000313" key="2">
    <source>
        <dbReference type="Proteomes" id="UP000078396"/>
    </source>
</evidence>
<proteinExistence type="predicted"/>
<gene>
    <name evidence="1" type="ORF">A4X20_16795</name>
</gene>
<comment type="caution">
    <text evidence="1">The sequence shown here is derived from an EMBL/GenBank/DDBJ whole genome shotgun (WGS) entry which is preliminary data.</text>
</comment>
<sequence>MTMFELDDRRSISRRKRGVRTAGEVLRTYGLTVITADVDGAVASAGGWMCDRVRAGWQVTVSVPAGSDVRALTILGVHTEVTESAADVLRGTPAAVAVDARVLRHEDELRTTVLQLVDAGRVEVTVWGASALFGSDGRFDTVRHRLSAAARAFKSHAVRATGLPPAEHCTEEFVSTALWYPPDGVDLVPVPGR</sequence>
<dbReference type="EMBL" id="LWCS01000016">
    <property type="protein sequence ID" value="OAN39658.1"/>
    <property type="molecule type" value="Genomic_DNA"/>
</dbReference>
<dbReference type="OrthoDB" id="4726871at2"/>
<reference evidence="1 2" key="1">
    <citation type="submission" date="2016-04" db="EMBL/GenBank/DDBJ databases">
        <title>Draft Genome Sequences of Staphylococcus capitis Strain H36, S. capitis Strain H65, S. cohnii Strain H62, S. hominis Strain H69, Mycobacterium iranicum Strain H39, Plantibacter sp. Strain H53, Pseudomonas oryzihabitans Strain H72, and Microbacterium sp. Strain H83, isolated from residential settings.</title>
        <authorList>
            <person name="Lymperopoulou D."/>
            <person name="Adams R.I."/>
            <person name="Lindow S."/>
            <person name="Coil D.A."/>
            <person name="Jospin G."/>
            <person name="Eisen J.A."/>
        </authorList>
    </citation>
    <scope>NUCLEOTIDE SEQUENCE [LARGE SCALE GENOMIC DNA]</scope>
    <source>
        <strain evidence="1 2">H39</strain>
    </source>
</reference>
<name>A0A178LZY9_MYCIR</name>
<dbReference type="AlphaFoldDB" id="A0A178LZY9"/>
<organism evidence="1 2">
    <name type="scientific">Mycolicibacterium iranicum</name>
    <name type="common">Mycobacterium iranicum</name>
    <dbReference type="NCBI Taxonomy" id="912594"/>
    <lineage>
        <taxon>Bacteria</taxon>
        <taxon>Bacillati</taxon>
        <taxon>Actinomycetota</taxon>
        <taxon>Actinomycetes</taxon>
        <taxon>Mycobacteriales</taxon>
        <taxon>Mycobacteriaceae</taxon>
        <taxon>Mycolicibacterium</taxon>
    </lineage>
</organism>
<evidence type="ECO:0000313" key="1">
    <source>
        <dbReference type="EMBL" id="OAN39658.1"/>
    </source>
</evidence>
<accession>A0A178LZY9</accession>
<dbReference type="Proteomes" id="UP000078396">
    <property type="component" value="Unassembled WGS sequence"/>
</dbReference>
<protein>
    <submittedName>
        <fullName evidence="1">Uncharacterized protein</fullName>
    </submittedName>
</protein>